<dbReference type="PROSITE" id="PS51074">
    <property type="entry name" value="DPH_MB"/>
    <property type="match status" value="1"/>
</dbReference>
<feature type="domain" description="DPH-type MB" evidence="7">
    <location>
        <begin position="102"/>
        <end position="160"/>
    </location>
</feature>
<accession>A0AAX4P7K0</accession>
<dbReference type="EMBL" id="CP151504">
    <property type="protein sequence ID" value="WZN61714.1"/>
    <property type="molecule type" value="Genomic_DNA"/>
</dbReference>
<gene>
    <name evidence="8" type="ORF">HKI87_04g32490</name>
</gene>
<dbReference type="InterPro" id="IPR036869">
    <property type="entry name" value="J_dom_sf"/>
</dbReference>
<evidence type="ECO:0000256" key="5">
    <source>
        <dbReference type="SAM" id="MobiDB-lite"/>
    </source>
</evidence>
<evidence type="ECO:0000313" key="8">
    <source>
        <dbReference type="EMBL" id="WZN61714.1"/>
    </source>
</evidence>
<evidence type="ECO:0000256" key="1">
    <source>
        <dbReference type="ARBA" id="ARBA00006169"/>
    </source>
</evidence>
<keyword evidence="9" id="KW-1185">Reference proteome</keyword>
<name>A0AAX4P7K0_9CHLO</name>
<evidence type="ECO:0000313" key="9">
    <source>
        <dbReference type="Proteomes" id="UP001472866"/>
    </source>
</evidence>
<evidence type="ECO:0000256" key="2">
    <source>
        <dbReference type="ARBA" id="ARBA00022723"/>
    </source>
</evidence>
<feature type="compositionally biased region" description="Basic and acidic residues" evidence="5">
    <location>
        <begin position="37"/>
        <end position="54"/>
    </location>
</feature>
<evidence type="ECO:0000259" key="6">
    <source>
        <dbReference type="PROSITE" id="PS50076"/>
    </source>
</evidence>
<keyword evidence="4" id="KW-0408">Iron</keyword>
<dbReference type="Pfam" id="PF05207">
    <property type="entry name" value="Zn_ribbon_CSL"/>
    <property type="match status" value="1"/>
</dbReference>
<dbReference type="SUPFAM" id="SSF144217">
    <property type="entry name" value="CSL zinc finger"/>
    <property type="match status" value="1"/>
</dbReference>
<dbReference type="AlphaFoldDB" id="A0AAX4P7K0"/>
<dbReference type="GO" id="GO:0001671">
    <property type="term" value="F:ATPase activator activity"/>
    <property type="evidence" value="ECO:0007669"/>
    <property type="project" value="TreeGrafter"/>
</dbReference>
<dbReference type="Proteomes" id="UP001472866">
    <property type="component" value="Chromosome 04"/>
</dbReference>
<dbReference type="InterPro" id="IPR036671">
    <property type="entry name" value="DPH_MB_sf"/>
</dbReference>
<dbReference type="PROSITE" id="PS50076">
    <property type="entry name" value="DNAJ_2"/>
    <property type="match status" value="1"/>
</dbReference>
<dbReference type="PANTHER" id="PTHR45255">
    <property type="entry name" value="DNAJ HOMOLOG SUBFAMILY C MEMBER 24"/>
    <property type="match status" value="1"/>
</dbReference>
<dbReference type="CDD" id="cd06257">
    <property type="entry name" value="DnaJ"/>
    <property type="match status" value="1"/>
</dbReference>
<feature type="region of interest" description="Disordered" evidence="5">
    <location>
        <begin position="31"/>
        <end position="62"/>
    </location>
</feature>
<dbReference type="InterPro" id="IPR007872">
    <property type="entry name" value="DPH_MB_dom"/>
</dbReference>
<comment type="similarity">
    <text evidence="1">Belongs to the DPH4 family.</text>
</comment>
<dbReference type="Gene3D" id="1.10.287.110">
    <property type="entry name" value="DnaJ domain"/>
    <property type="match status" value="1"/>
</dbReference>
<dbReference type="SUPFAM" id="SSF46565">
    <property type="entry name" value="Chaperone J-domain"/>
    <property type="match status" value="1"/>
</dbReference>
<protein>
    <submittedName>
        <fullName evidence="8">DnaJ-like protein</fullName>
    </submittedName>
</protein>
<evidence type="ECO:0000259" key="7">
    <source>
        <dbReference type="PROSITE" id="PS51074"/>
    </source>
</evidence>
<keyword evidence="3" id="KW-0862">Zinc</keyword>
<evidence type="ECO:0000256" key="4">
    <source>
        <dbReference type="ARBA" id="ARBA00023004"/>
    </source>
</evidence>
<sequence length="160" mass="17690">MAEERGKNLYDVLGLGGNTGCSADELKRAYRKTALRTHPDKKHEEDASPGEEGRGGPQGQQNEAFLEVQRAWAILSDPEERYRYDEELLRGGAGDELEDVVPDKVVTLSEMSHDRGQGSYGFECRCGDTFLIFENEKPETGTSVLLPCCSCSLVLCVNNE</sequence>
<dbReference type="Pfam" id="PF00226">
    <property type="entry name" value="DnaJ"/>
    <property type="match status" value="1"/>
</dbReference>
<dbReference type="GO" id="GO:0008198">
    <property type="term" value="F:ferrous iron binding"/>
    <property type="evidence" value="ECO:0007669"/>
    <property type="project" value="TreeGrafter"/>
</dbReference>
<organism evidence="8 9">
    <name type="scientific">Chloropicon roscoffensis</name>
    <dbReference type="NCBI Taxonomy" id="1461544"/>
    <lineage>
        <taxon>Eukaryota</taxon>
        <taxon>Viridiplantae</taxon>
        <taxon>Chlorophyta</taxon>
        <taxon>Chloropicophyceae</taxon>
        <taxon>Chloropicales</taxon>
        <taxon>Chloropicaceae</taxon>
        <taxon>Chloropicon</taxon>
    </lineage>
</organism>
<dbReference type="InterPro" id="IPR001623">
    <property type="entry name" value="DnaJ_domain"/>
</dbReference>
<evidence type="ECO:0000256" key="3">
    <source>
        <dbReference type="ARBA" id="ARBA00022833"/>
    </source>
</evidence>
<reference evidence="8 9" key="1">
    <citation type="submission" date="2024-03" db="EMBL/GenBank/DDBJ databases">
        <title>Complete genome sequence of the green alga Chloropicon roscoffensis RCC1871.</title>
        <authorList>
            <person name="Lemieux C."/>
            <person name="Pombert J.-F."/>
            <person name="Otis C."/>
            <person name="Turmel M."/>
        </authorList>
    </citation>
    <scope>NUCLEOTIDE SEQUENCE [LARGE SCALE GENOMIC DNA]</scope>
    <source>
        <strain evidence="8 9">RCC1871</strain>
    </source>
</reference>
<dbReference type="Gene3D" id="3.10.660.10">
    <property type="entry name" value="DPH Zinc finger"/>
    <property type="match status" value="1"/>
</dbReference>
<keyword evidence="2" id="KW-0479">Metal-binding</keyword>
<dbReference type="SMART" id="SM00271">
    <property type="entry name" value="DnaJ"/>
    <property type="match status" value="1"/>
</dbReference>
<proteinExistence type="inferred from homology"/>
<dbReference type="PANTHER" id="PTHR45255:SF1">
    <property type="entry name" value="DNAJ HOMOLOG SUBFAMILY C MEMBER 24"/>
    <property type="match status" value="1"/>
</dbReference>
<feature type="domain" description="J" evidence="6">
    <location>
        <begin position="8"/>
        <end position="88"/>
    </location>
</feature>
<dbReference type="PRINTS" id="PR00625">
    <property type="entry name" value="JDOMAIN"/>
</dbReference>